<protein>
    <submittedName>
        <fullName evidence="2">Uncharacterized protein</fullName>
    </submittedName>
</protein>
<gene>
    <name evidence="2" type="ORF">HINF_LOCUS29822</name>
    <name evidence="3" type="ORF">HINF_LOCUS52136</name>
</gene>
<keyword evidence="1" id="KW-1133">Transmembrane helix</keyword>
<accession>A0AA86U933</accession>
<keyword evidence="1" id="KW-0472">Membrane</keyword>
<sequence>MFIVKLATQLNCFALNTTIIYDVQSNSVQFQGWPSETLGTKEEYICSTLLNNQQYTGYVQIGDQRFISTQNTFIYGKYVHFVLQCQTQNQCTHNQVKPFSVAAFGFQFLQIDILIQGAAGSYSVKVFDRATIKPFGTANYQLTPGSEQINFELGSALTCDLPQDISNSILFITVQINGVEVDTQQTTIQAQIPGILDSDLNTYPLQFNTYQLLCSNAHNISKCKSMLQMLTKNDFNEISVILTTQTTLTIDGTPTAYNQSVICPITNIHNSYQDDCFNTVKISYYDKFIHIQAQTGALTHCSTNLFGEFNYVNLTISAAKNQDFSDFVFEESLQINYTYGDKLDLKINCSMVEQQSRCYKLFPQLKQLPSNSTNMISLQMKLGAETKYKMIILPRVMYHQYDNVMVVLRDKQLCVQFDGNKNQTVEFNVDLGHDFVQHFSAALSQDYLQYCNLLNETEWQKAIELGEYQIDSIVSINGDVIYSTQSYLYLEADTSWESWITWIIIMVAGLALFVIIYRKNRS</sequence>
<dbReference type="Proteomes" id="UP001642409">
    <property type="component" value="Unassembled WGS sequence"/>
</dbReference>
<reference evidence="3 4" key="2">
    <citation type="submission" date="2024-07" db="EMBL/GenBank/DDBJ databases">
        <authorList>
            <person name="Akdeniz Z."/>
        </authorList>
    </citation>
    <scope>NUCLEOTIDE SEQUENCE [LARGE SCALE GENOMIC DNA]</scope>
</reference>
<organism evidence="2">
    <name type="scientific">Hexamita inflata</name>
    <dbReference type="NCBI Taxonomy" id="28002"/>
    <lineage>
        <taxon>Eukaryota</taxon>
        <taxon>Metamonada</taxon>
        <taxon>Diplomonadida</taxon>
        <taxon>Hexamitidae</taxon>
        <taxon>Hexamitinae</taxon>
        <taxon>Hexamita</taxon>
    </lineage>
</organism>
<keyword evidence="1" id="KW-0812">Transmembrane</keyword>
<proteinExistence type="predicted"/>
<dbReference type="AlphaFoldDB" id="A0AA86U933"/>
<name>A0AA86U933_9EUKA</name>
<keyword evidence="4" id="KW-1185">Reference proteome</keyword>
<comment type="caution">
    <text evidence="2">The sequence shown here is derived from an EMBL/GenBank/DDBJ whole genome shotgun (WGS) entry which is preliminary data.</text>
</comment>
<evidence type="ECO:0000256" key="1">
    <source>
        <dbReference type="SAM" id="Phobius"/>
    </source>
</evidence>
<reference evidence="2" key="1">
    <citation type="submission" date="2023-06" db="EMBL/GenBank/DDBJ databases">
        <authorList>
            <person name="Kurt Z."/>
        </authorList>
    </citation>
    <scope>NUCLEOTIDE SEQUENCE</scope>
</reference>
<evidence type="ECO:0000313" key="2">
    <source>
        <dbReference type="EMBL" id="CAI9942177.1"/>
    </source>
</evidence>
<dbReference type="EMBL" id="CAXDID020000258">
    <property type="protein sequence ID" value="CAL6066053.1"/>
    <property type="molecule type" value="Genomic_DNA"/>
</dbReference>
<feature type="transmembrane region" description="Helical" evidence="1">
    <location>
        <begin position="499"/>
        <end position="517"/>
    </location>
</feature>
<evidence type="ECO:0000313" key="4">
    <source>
        <dbReference type="Proteomes" id="UP001642409"/>
    </source>
</evidence>
<evidence type="ECO:0000313" key="3">
    <source>
        <dbReference type="EMBL" id="CAL6066053.1"/>
    </source>
</evidence>
<dbReference type="EMBL" id="CATOUU010000698">
    <property type="protein sequence ID" value="CAI9942177.1"/>
    <property type="molecule type" value="Genomic_DNA"/>
</dbReference>